<dbReference type="PANTHER" id="PTHR12455:SF0">
    <property type="entry name" value="NUCLEOLAR COMPLEX PROTEIN 4 HOMOLOG"/>
    <property type="match status" value="1"/>
</dbReference>
<dbReference type="KEGG" id="aqu:100640486"/>
<reference evidence="3" key="2">
    <citation type="submission" date="2017-05" db="UniProtKB">
        <authorList>
            <consortium name="EnsemblMetazoa"/>
        </authorList>
    </citation>
    <scope>IDENTIFICATION</scope>
</reference>
<dbReference type="Pfam" id="PF03914">
    <property type="entry name" value="CBF"/>
    <property type="match status" value="1"/>
</dbReference>
<dbReference type="FunCoup" id="A0A1X7VD15">
    <property type="interactions" value="517"/>
</dbReference>
<sequence length="524" mass="60130">MESVNEIVRKVKESEVNSNGIIDLFELIKEDDPQSLVTAAIHGLVDIFKHYIVNHSEWFTNTNTHTSSTANNSLLLSSDMSMASNLYPLWLRSKYQLSLTTFLDYISISPYQVTVLNELMGLLQCFGSVKTTPTLKEYNFPNDLFLRIISSILTAGNQELTFYFINNYIQYTDVKYFTLKNISSIIGTKLDTAYRSRGSVSMEFGGNVYQLLKQIMIKKDKDKKNKDPKEEDDGMQYFVTDPKDFKNQQAIDVKTHEKHSKVFSKAWLLFLQLPLPPSIHKSVLLSLHSQVMPHMNKPHLLVDYLVGCYDQGGVYSILALNGLFILMHHYHIEYPHFYQKLYSLLRPDIFTVPYTPRFFRLLNVFLTSSHLPLYLVASFAKKIARLSLSAPPEGIMLASVLVINLIRRHPNCRVLLHRSTTEVFEIDSDPFLMDEADPSLSRALESCLWELKTLQCHYHPAVSSLMNRLLDPEKQDKEEPLHPHLQLTSKQLFINELSSSDADDETSAIPFNFTSPTTFWGTFS</sequence>
<dbReference type="EnsemblMetazoa" id="Aqu2.1.37412_001">
    <property type="protein sequence ID" value="Aqu2.1.37412_001"/>
    <property type="gene ID" value="Aqu2.1.37412"/>
</dbReference>
<gene>
    <name evidence="3" type="primary">100640486</name>
</gene>
<proteinExistence type="inferred from homology"/>
<dbReference type="Proteomes" id="UP000007879">
    <property type="component" value="Unassembled WGS sequence"/>
</dbReference>
<evidence type="ECO:0000259" key="2">
    <source>
        <dbReference type="Pfam" id="PF03914"/>
    </source>
</evidence>
<organism evidence="3">
    <name type="scientific">Amphimedon queenslandica</name>
    <name type="common">Sponge</name>
    <dbReference type="NCBI Taxonomy" id="400682"/>
    <lineage>
        <taxon>Eukaryota</taxon>
        <taxon>Metazoa</taxon>
        <taxon>Porifera</taxon>
        <taxon>Demospongiae</taxon>
        <taxon>Heteroscleromorpha</taxon>
        <taxon>Haplosclerida</taxon>
        <taxon>Niphatidae</taxon>
        <taxon>Amphimedon</taxon>
    </lineage>
</organism>
<comment type="similarity">
    <text evidence="1">Belongs to the CBF/MAK21 family.</text>
</comment>
<keyword evidence="4" id="KW-1185">Reference proteome</keyword>
<evidence type="ECO:0000313" key="4">
    <source>
        <dbReference type="Proteomes" id="UP000007879"/>
    </source>
</evidence>
<reference evidence="4" key="1">
    <citation type="journal article" date="2010" name="Nature">
        <title>The Amphimedon queenslandica genome and the evolution of animal complexity.</title>
        <authorList>
            <person name="Srivastava M."/>
            <person name="Simakov O."/>
            <person name="Chapman J."/>
            <person name="Fahey B."/>
            <person name="Gauthier M.E."/>
            <person name="Mitros T."/>
            <person name="Richards G.S."/>
            <person name="Conaco C."/>
            <person name="Dacre M."/>
            <person name="Hellsten U."/>
            <person name="Larroux C."/>
            <person name="Putnam N.H."/>
            <person name="Stanke M."/>
            <person name="Adamska M."/>
            <person name="Darling A."/>
            <person name="Degnan S.M."/>
            <person name="Oakley T.H."/>
            <person name="Plachetzki D.C."/>
            <person name="Zhai Y."/>
            <person name="Adamski M."/>
            <person name="Calcino A."/>
            <person name="Cummins S.F."/>
            <person name="Goodstein D.M."/>
            <person name="Harris C."/>
            <person name="Jackson D.J."/>
            <person name="Leys S.P."/>
            <person name="Shu S."/>
            <person name="Woodcroft B.J."/>
            <person name="Vervoort M."/>
            <person name="Kosik K.S."/>
            <person name="Manning G."/>
            <person name="Degnan B.M."/>
            <person name="Rokhsar D.S."/>
        </authorList>
    </citation>
    <scope>NUCLEOTIDE SEQUENCE [LARGE SCALE GENOMIC DNA]</scope>
</reference>
<dbReference type="GO" id="GO:0030692">
    <property type="term" value="C:Noc4p-Nop14p complex"/>
    <property type="evidence" value="ECO:0007669"/>
    <property type="project" value="TreeGrafter"/>
</dbReference>
<dbReference type="InterPro" id="IPR005612">
    <property type="entry name" value="CCAAT-binding_factor"/>
</dbReference>
<evidence type="ECO:0000313" key="3">
    <source>
        <dbReference type="EnsemblMetazoa" id="Aqu2.1.37412_001"/>
    </source>
</evidence>
<dbReference type="GO" id="GO:0042254">
    <property type="term" value="P:ribosome biogenesis"/>
    <property type="evidence" value="ECO:0007669"/>
    <property type="project" value="InterPro"/>
</dbReference>
<feature type="domain" description="CCAAT-binding factor" evidence="2">
    <location>
        <begin position="316"/>
        <end position="465"/>
    </location>
</feature>
<dbReference type="InParanoid" id="A0A1X7VD15"/>
<dbReference type="OrthoDB" id="10263185at2759"/>
<dbReference type="GO" id="GO:0032040">
    <property type="term" value="C:small-subunit processome"/>
    <property type="evidence" value="ECO:0007669"/>
    <property type="project" value="TreeGrafter"/>
</dbReference>
<protein>
    <recommendedName>
        <fullName evidence="2">CCAAT-binding factor domain-containing protein</fullName>
    </recommendedName>
</protein>
<dbReference type="eggNOG" id="KOG2154">
    <property type="taxonomic scope" value="Eukaryota"/>
</dbReference>
<name>A0A1X7VD15_AMPQE</name>
<dbReference type="EnsemblMetazoa" id="XM_019994146.1">
    <property type="protein sequence ID" value="XP_019849705.1"/>
    <property type="gene ID" value="LOC100640486"/>
</dbReference>
<accession>A0A1X7VD15</accession>
<dbReference type="InterPro" id="IPR027193">
    <property type="entry name" value="Noc4"/>
</dbReference>
<dbReference type="STRING" id="400682.A0A1X7VD15"/>
<evidence type="ECO:0000256" key="1">
    <source>
        <dbReference type="ARBA" id="ARBA00007797"/>
    </source>
</evidence>
<dbReference type="AlphaFoldDB" id="A0A1X7VD15"/>
<dbReference type="PANTHER" id="PTHR12455">
    <property type="entry name" value="NUCLEOLAR COMPLEX PROTEIN 4"/>
    <property type="match status" value="1"/>
</dbReference>